<feature type="binding site" evidence="13">
    <location>
        <position position="484"/>
    </location>
    <ligand>
        <name>Cu(2+)</name>
        <dbReference type="ChEBI" id="CHEBI:29036"/>
        <label>1</label>
        <note>catalytic</note>
    </ligand>
</feature>
<keyword evidence="16" id="KW-1133">Transmembrane helix</keyword>
<evidence type="ECO:0000313" key="19">
    <source>
        <dbReference type="EMBL" id="CAH0103435.1"/>
    </source>
</evidence>
<feature type="disulfide bond" evidence="14">
    <location>
        <begin position="417"/>
        <end position="441"/>
    </location>
</feature>
<dbReference type="FunFam" id="2.60.120.230:FF:000002">
    <property type="entry name" value="Peptidyl-glycine alpha-amidating monooxygenase B"/>
    <property type="match status" value="1"/>
</dbReference>
<evidence type="ECO:0000256" key="15">
    <source>
        <dbReference type="SAM" id="MobiDB-lite"/>
    </source>
</evidence>
<dbReference type="Pfam" id="PF01082">
    <property type="entry name" value="Cu2_monooxygen"/>
    <property type="match status" value="1"/>
</dbReference>
<evidence type="ECO:0000256" key="16">
    <source>
        <dbReference type="SAM" id="Phobius"/>
    </source>
</evidence>
<dbReference type="EC" id="1.14.17.3" evidence="3"/>
<evidence type="ECO:0000256" key="2">
    <source>
        <dbReference type="ARBA" id="ARBA00010676"/>
    </source>
</evidence>
<dbReference type="InterPro" id="IPR008977">
    <property type="entry name" value="PHM/PNGase_F_dom_sf"/>
</dbReference>
<feature type="binding site" evidence="13">
    <location>
        <position position="411"/>
    </location>
    <ligand>
        <name>Cu(2+)</name>
        <dbReference type="ChEBI" id="CHEBI:29036"/>
        <label>1</label>
        <note>catalytic</note>
    </ligand>
</feature>
<dbReference type="FunFam" id="2.60.120.310:FF:000005">
    <property type="entry name" value="Peptidylglycine alpha-hydroxylating monooxygenase"/>
    <property type="match status" value="1"/>
</dbReference>
<keyword evidence="20" id="KW-1185">Reference proteome</keyword>
<dbReference type="EMBL" id="CAKKLH010000112">
    <property type="protein sequence ID" value="CAH0103435.1"/>
    <property type="molecule type" value="Genomic_DNA"/>
</dbReference>
<sequence>MRSYKIAQIIIGTSLGIILTCHIWLAVFRPDVGNAEQSHPEGKMEVRISQWRQGYLEAIDSRRIVLHETSGRGYLNVRQSCAVESAARHNADRPIHLFMRRTPSHDIAGNISDVWLTVLRRYNNVQVIQIGDDIVYSNNTALFIRFKTSQWRINAERNGHLTDYIRSVTLFRGGGLFLDMDSVVTIKPLIWSKWNNFFVVNRSQKRNQRGGVTVKMLHLLHGHHLIDEIILNIAKADVKGTKSGNGILGAAIDASVNRICGADDLISGWKNQCLDVRLIDQEDVFLPPFDSLFWRPLIELAVNSNQGRDMMKKAIENHDAVLLDWDSMSSLNRNSLLIAIISFFDCVTYCDGFSDMPPPLPGTNTYQLRMPGAVPTVEDDYICTAFKLMDPEKEMYITQFRVEGTAERAHHMILSGCAGELTDSPTPSWKCASHGTGKVSCSGATRILYAWAKNADGTRLPPSVGFRIGGPGKSRVKYLIIQVHYANKLPAGVRDYTGLDLEITSEPQKYIAGILLMLALPEIPPHQAVVNSDICCPIDMTVPINIFAARVHAHGLGTVITAYKYDPQSHKTELMVKGNPQWPQAFYPTTRQFTMSKGDEILMRCTYSSLGKNTFTYAGLTGSDEMCNVYMMYYTDNADNGTEFQSCGYLCNENQNRAYPADSIRPLPPNLLLETYAIHGKMNHQLRTNSTAIGSELEENPNTDEGTIHHHEEEKEQNKSQQQAQEMLPSNNSANDDHVHHQQNFEVTTVTEAPSTVAEMTKESTSNNQPQVHYEKGNQISSKSDNQKLEEDKFWLYNVTGLHISAIAFLRDAQLPGIPEMLGSI</sequence>
<evidence type="ECO:0000256" key="1">
    <source>
        <dbReference type="ARBA" id="ARBA00004613"/>
    </source>
</evidence>
<keyword evidence="5 13" id="KW-0479">Metal-binding</keyword>
<keyword evidence="11" id="KW-0325">Glycoprotein</keyword>
<evidence type="ECO:0000256" key="4">
    <source>
        <dbReference type="ARBA" id="ARBA00022525"/>
    </source>
</evidence>
<feature type="transmembrane region" description="Helical" evidence="16">
    <location>
        <begin position="7"/>
        <end position="28"/>
    </location>
</feature>
<feature type="domain" description="Copper type II ascorbate-dependent monooxygenase C-terminal" evidence="18">
    <location>
        <begin position="510"/>
        <end position="659"/>
    </location>
</feature>
<dbReference type="Gene3D" id="3.90.550.20">
    <property type="match status" value="1"/>
</dbReference>
<feature type="binding site" evidence="13">
    <location>
        <position position="552"/>
    </location>
    <ligand>
        <name>Cu(2+)</name>
        <dbReference type="ChEBI" id="CHEBI:29036"/>
        <label>1</label>
        <note>catalytic</note>
    </ligand>
</feature>
<dbReference type="PANTHER" id="PTHR10680">
    <property type="entry name" value="PEPTIDYL-GLYCINE ALPHA-AMIDATING MONOOXYGENASE"/>
    <property type="match status" value="1"/>
</dbReference>
<comment type="caution">
    <text evidence="19">The sequence shown here is derived from an EMBL/GenBank/DDBJ whole genome shotgun (WGS) entry which is preliminary data.</text>
</comment>
<reference evidence="19" key="1">
    <citation type="submission" date="2021-11" db="EMBL/GenBank/DDBJ databases">
        <authorList>
            <person name="Schell T."/>
        </authorList>
    </citation>
    <scope>NUCLEOTIDE SEQUENCE</scope>
    <source>
        <strain evidence="19">M5</strain>
    </source>
</reference>
<feature type="binding site" evidence="13">
    <location>
        <position position="626"/>
    </location>
    <ligand>
        <name>Cu(2+)</name>
        <dbReference type="ChEBI" id="CHEBI:29036"/>
        <label>1</label>
        <note>catalytic</note>
    </ligand>
</feature>
<evidence type="ECO:0000256" key="14">
    <source>
        <dbReference type="PIRSR" id="PIRSR600720-3"/>
    </source>
</evidence>
<dbReference type="Gene3D" id="2.60.120.310">
    <property type="entry name" value="Copper type II, ascorbate-dependent monooxygenase, N-terminal domain"/>
    <property type="match status" value="1"/>
</dbReference>
<evidence type="ECO:0000259" key="17">
    <source>
        <dbReference type="Pfam" id="PF01082"/>
    </source>
</evidence>
<dbReference type="InterPro" id="IPR024548">
    <property type="entry name" value="Cu2_monoox_C"/>
</dbReference>
<keyword evidence="9" id="KW-0503">Monooxygenase</keyword>
<feature type="disulfide bond" evidence="14">
    <location>
        <begin position="536"/>
        <end position="647"/>
    </location>
</feature>
<dbReference type="InterPro" id="IPR014784">
    <property type="entry name" value="Cu2_ascorb_mOase-like_C"/>
</dbReference>
<evidence type="ECO:0000256" key="13">
    <source>
        <dbReference type="PIRSR" id="PIRSR600720-2"/>
    </source>
</evidence>
<keyword evidence="6" id="KW-0732">Signal</keyword>
<feature type="region of interest" description="Disordered" evidence="15">
    <location>
        <begin position="696"/>
        <end position="738"/>
    </location>
</feature>
<keyword evidence="8 13" id="KW-0186">Copper</keyword>
<dbReference type="PRINTS" id="PR00790">
    <property type="entry name" value="PAMONOXGNASE"/>
</dbReference>
<evidence type="ECO:0000256" key="3">
    <source>
        <dbReference type="ARBA" id="ARBA00012689"/>
    </source>
</evidence>
<dbReference type="SUPFAM" id="SSF49742">
    <property type="entry name" value="PHM/PNGase F"/>
    <property type="match status" value="2"/>
</dbReference>
<dbReference type="GO" id="GO:0006518">
    <property type="term" value="P:peptide metabolic process"/>
    <property type="evidence" value="ECO:0007669"/>
    <property type="project" value="InterPro"/>
</dbReference>
<dbReference type="InterPro" id="IPR036939">
    <property type="entry name" value="Cu2_ascorb_mOase_N_sf"/>
</dbReference>
<evidence type="ECO:0000259" key="18">
    <source>
        <dbReference type="Pfam" id="PF03712"/>
    </source>
</evidence>
<feature type="binding site" evidence="13">
    <location>
        <position position="554"/>
    </location>
    <ligand>
        <name>Cu(2+)</name>
        <dbReference type="ChEBI" id="CHEBI:29036"/>
        <label>1</label>
        <note>catalytic</note>
    </ligand>
</feature>
<feature type="disulfide bond" evidence="14">
    <location>
        <begin position="383"/>
        <end position="431"/>
    </location>
</feature>
<feature type="binding site" evidence="13">
    <location>
        <position position="410"/>
    </location>
    <ligand>
        <name>Cu(2+)</name>
        <dbReference type="ChEBI" id="CHEBI:29036"/>
        <label>1</label>
        <note>catalytic</note>
    </ligand>
</feature>
<dbReference type="InterPro" id="IPR000720">
    <property type="entry name" value="PHM/PAL"/>
</dbReference>
<dbReference type="Gene3D" id="2.60.120.230">
    <property type="match status" value="1"/>
</dbReference>
<comment type="subcellular location">
    <subcellularLocation>
        <location evidence="1">Secreted</location>
    </subcellularLocation>
</comment>
<proteinExistence type="inferred from homology"/>
<dbReference type="Pfam" id="PF03712">
    <property type="entry name" value="Cu2_monoox_C"/>
    <property type="match status" value="1"/>
</dbReference>
<dbReference type="AlphaFoldDB" id="A0A8J2RM17"/>
<dbReference type="Proteomes" id="UP000789390">
    <property type="component" value="Unassembled WGS sequence"/>
</dbReference>
<name>A0A8J2RM17_9CRUS</name>
<evidence type="ECO:0000256" key="10">
    <source>
        <dbReference type="ARBA" id="ARBA00023157"/>
    </source>
</evidence>
<evidence type="ECO:0000256" key="5">
    <source>
        <dbReference type="ARBA" id="ARBA00022723"/>
    </source>
</evidence>
<dbReference type="GO" id="GO:0005507">
    <property type="term" value="F:copper ion binding"/>
    <property type="evidence" value="ECO:0007669"/>
    <property type="project" value="InterPro"/>
</dbReference>
<dbReference type="OrthoDB" id="10044505at2759"/>
<dbReference type="InterPro" id="IPR000323">
    <property type="entry name" value="Cu2_ascorb_mOase_N"/>
</dbReference>
<keyword evidence="16" id="KW-0472">Membrane</keyword>
<evidence type="ECO:0000256" key="11">
    <source>
        <dbReference type="ARBA" id="ARBA00023180"/>
    </source>
</evidence>
<dbReference type="PANTHER" id="PTHR10680:SF14">
    <property type="entry name" value="PEPTIDYL-GLYCINE ALPHA-AMIDATING MONOOXYGENASE"/>
    <property type="match status" value="1"/>
</dbReference>
<comment type="similarity">
    <text evidence="2">Belongs to the copper type II ascorbate-dependent monooxygenase family.</text>
</comment>
<keyword evidence="16" id="KW-0812">Transmembrane</keyword>
<evidence type="ECO:0000256" key="9">
    <source>
        <dbReference type="ARBA" id="ARBA00023033"/>
    </source>
</evidence>
<evidence type="ECO:0000256" key="12">
    <source>
        <dbReference type="ARBA" id="ARBA00048431"/>
    </source>
</evidence>
<dbReference type="GO" id="GO:0016020">
    <property type="term" value="C:membrane"/>
    <property type="evidence" value="ECO:0007669"/>
    <property type="project" value="InterPro"/>
</dbReference>
<dbReference type="GO" id="GO:0005576">
    <property type="term" value="C:extracellular region"/>
    <property type="evidence" value="ECO:0007669"/>
    <property type="project" value="UniProtKB-SubCell"/>
</dbReference>
<keyword evidence="7" id="KW-0560">Oxidoreductase</keyword>
<evidence type="ECO:0000313" key="20">
    <source>
        <dbReference type="Proteomes" id="UP000789390"/>
    </source>
</evidence>
<evidence type="ECO:0000256" key="7">
    <source>
        <dbReference type="ARBA" id="ARBA00023002"/>
    </source>
</evidence>
<evidence type="ECO:0000256" key="6">
    <source>
        <dbReference type="ARBA" id="ARBA00022729"/>
    </source>
</evidence>
<accession>A0A8J2RM17</accession>
<keyword evidence="4" id="KW-0964">Secreted</keyword>
<feature type="compositionally biased region" description="Basic and acidic residues" evidence="15">
    <location>
        <begin position="706"/>
        <end position="718"/>
    </location>
</feature>
<dbReference type="GO" id="GO:0004504">
    <property type="term" value="F:peptidylglycine monooxygenase activity"/>
    <property type="evidence" value="ECO:0007669"/>
    <property type="project" value="UniProtKB-EC"/>
</dbReference>
<feature type="region of interest" description="Disordered" evidence="15">
    <location>
        <begin position="757"/>
        <end position="785"/>
    </location>
</feature>
<feature type="domain" description="Copper type II ascorbate-dependent monooxygenase N-terminal" evidence="17">
    <location>
        <begin position="368"/>
        <end position="488"/>
    </location>
</feature>
<protein>
    <recommendedName>
        <fullName evidence="3">peptidylglycine monooxygenase</fullName>
        <ecNumber evidence="3">1.14.17.3</ecNumber>
    </recommendedName>
</protein>
<keyword evidence="10 14" id="KW-1015">Disulfide bond</keyword>
<gene>
    <name evidence="19" type="ORF">DGAL_LOCUS6009</name>
</gene>
<organism evidence="19 20">
    <name type="scientific">Daphnia galeata</name>
    <dbReference type="NCBI Taxonomy" id="27404"/>
    <lineage>
        <taxon>Eukaryota</taxon>
        <taxon>Metazoa</taxon>
        <taxon>Ecdysozoa</taxon>
        <taxon>Arthropoda</taxon>
        <taxon>Crustacea</taxon>
        <taxon>Branchiopoda</taxon>
        <taxon>Diplostraca</taxon>
        <taxon>Cladocera</taxon>
        <taxon>Anomopoda</taxon>
        <taxon>Daphniidae</taxon>
        <taxon>Daphnia</taxon>
    </lineage>
</organism>
<evidence type="ECO:0000256" key="8">
    <source>
        <dbReference type="ARBA" id="ARBA00023008"/>
    </source>
</evidence>
<feature type="disulfide bond" evidence="14">
    <location>
        <begin position="605"/>
        <end position="627"/>
    </location>
</feature>
<comment type="catalytic activity">
    <reaction evidence="12">
        <text>a [peptide]-C-terminal glycine + 2 L-ascorbate + O2 = a [peptide]-C-terminal (2S)-2-hydroxyglycine + 2 monodehydro-L-ascorbate radical + H2O</text>
        <dbReference type="Rhea" id="RHEA:21452"/>
        <dbReference type="Rhea" id="RHEA-COMP:13486"/>
        <dbReference type="Rhea" id="RHEA-COMP:15321"/>
        <dbReference type="ChEBI" id="CHEBI:15377"/>
        <dbReference type="ChEBI" id="CHEBI:15379"/>
        <dbReference type="ChEBI" id="CHEBI:38290"/>
        <dbReference type="ChEBI" id="CHEBI:59513"/>
        <dbReference type="ChEBI" id="CHEBI:137000"/>
        <dbReference type="ChEBI" id="CHEBI:142768"/>
        <dbReference type="EC" id="1.14.17.3"/>
    </reaction>
</comment>
<comment type="cofactor">
    <cofactor evidence="13">
        <name>Cu(2+)</name>
        <dbReference type="ChEBI" id="CHEBI:29036"/>
    </cofactor>
    <text evidence="13">Binds 2 Cu(2+) ions per subunit.</text>
</comment>